<gene>
    <name evidence="2" type="ORF">O1D97_03860</name>
</gene>
<dbReference type="EMBL" id="JAPUBN010000010">
    <property type="protein sequence ID" value="MCZ2720800.1"/>
    <property type="molecule type" value="Genomic_DNA"/>
</dbReference>
<comment type="caution">
    <text evidence="2">The sequence shown here is derived from an EMBL/GenBank/DDBJ whole genome shotgun (WGS) entry which is preliminary data.</text>
</comment>
<name>A0ABT4JR01_9GAMM</name>
<feature type="transmembrane region" description="Helical" evidence="1">
    <location>
        <begin position="6"/>
        <end position="22"/>
    </location>
</feature>
<evidence type="ECO:0000313" key="3">
    <source>
        <dbReference type="Proteomes" id="UP001149719"/>
    </source>
</evidence>
<reference evidence="2" key="1">
    <citation type="submission" date="2022-12" db="EMBL/GenBank/DDBJ databases">
        <title>Marinomonas 15G1-11 sp. nov, isolated from marine algae.</title>
        <authorList>
            <person name="Butt M."/>
            <person name="Choi D.G."/>
            <person name="Kim J.M."/>
            <person name="Lee J.K."/>
            <person name="Baek J.H."/>
            <person name="Jeon C.O."/>
        </authorList>
    </citation>
    <scope>NUCLEOTIDE SEQUENCE</scope>
    <source>
        <strain evidence="2">15G1-11</strain>
    </source>
</reference>
<organism evidence="2 3">
    <name type="scientific">Marinomonas phaeophyticola</name>
    <dbReference type="NCBI Taxonomy" id="3004091"/>
    <lineage>
        <taxon>Bacteria</taxon>
        <taxon>Pseudomonadati</taxon>
        <taxon>Pseudomonadota</taxon>
        <taxon>Gammaproteobacteria</taxon>
        <taxon>Oceanospirillales</taxon>
        <taxon>Oceanospirillaceae</taxon>
        <taxon>Marinomonas</taxon>
    </lineage>
</organism>
<feature type="transmembrane region" description="Helical" evidence="1">
    <location>
        <begin position="29"/>
        <end position="50"/>
    </location>
</feature>
<dbReference type="RefSeq" id="WP_269122960.1">
    <property type="nucleotide sequence ID" value="NZ_JAPUBN010000010.1"/>
</dbReference>
<dbReference type="Proteomes" id="UP001149719">
    <property type="component" value="Unassembled WGS sequence"/>
</dbReference>
<evidence type="ECO:0000256" key="1">
    <source>
        <dbReference type="SAM" id="Phobius"/>
    </source>
</evidence>
<proteinExistence type="predicted"/>
<accession>A0ABT4JR01</accession>
<feature type="transmembrane region" description="Helical" evidence="1">
    <location>
        <begin position="56"/>
        <end position="75"/>
    </location>
</feature>
<protein>
    <submittedName>
        <fullName evidence="2">Uncharacterized protein</fullName>
    </submittedName>
</protein>
<keyword evidence="1" id="KW-1133">Transmembrane helix</keyword>
<sequence length="76" mass="8288">MLSILVIIGILIVIAGGLLFIIETFKMSIIWGIACLIISPISLVFVFLHWDVSKRPVFIQLVGLVFILFGVMAGAS</sequence>
<keyword evidence="3" id="KW-1185">Reference proteome</keyword>
<keyword evidence="1" id="KW-0472">Membrane</keyword>
<keyword evidence="1" id="KW-0812">Transmembrane</keyword>
<evidence type="ECO:0000313" key="2">
    <source>
        <dbReference type="EMBL" id="MCZ2720800.1"/>
    </source>
</evidence>